<reference evidence="5 6" key="1">
    <citation type="submission" date="2021-02" db="EMBL/GenBank/DDBJ databases">
        <title>Bacillus sp. RD4P76, an endophyte from a halophyte.</title>
        <authorList>
            <person name="Sun J.-Q."/>
        </authorList>
    </citation>
    <scope>NUCLEOTIDE SEQUENCE [LARGE SCALE GENOMIC DNA]</scope>
    <source>
        <strain evidence="5 6">RD4P76</strain>
    </source>
</reference>
<dbReference type="InterPro" id="IPR051531">
    <property type="entry name" value="N-acetyltransferase"/>
</dbReference>
<gene>
    <name evidence="5" type="ORF">JR050_05480</name>
</gene>
<dbReference type="EMBL" id="JAFELM010000019">
    <property type="protein sequence ID" value="MBM6617124.1"/>
    <property type="molecule type" value="Genomic_DNA"/>
</dbReference>
<name>A0ABS2DF71_9BACI</name>
<evidence type="ECO:0000256" key="1">
    <source>
        <dbReference type="ARBA" id="ARBA00022679"/>
    </source>
</evidence>
<evidence type="ECO:0000259" key="4">
    <source>
        <dbReference type="PROSITE" id="PS51186"/>
    </source>
</evidence>
<dbReference type="InterPro" id="IPR016181">
    <property type="entry name" value="Acyl_CoA_acyltransferase"/>
</dbReference>
<dbReference type="PANTHER" id="PTHR43792">
    <property type="entry name" value="GNAT FAMILY, PUTATIVE (AFU_ORTHOLOGUE AFUA_3G00765)-RELATED-RELATED"/>
    <property type="match status" value="1"/>
</dbReference>
<evidence type="ECO:0000256" key="3">
    <source>
        <dbReference type="ARBA" id="ARBA00038502"/>
    </source>
</evidence>
<dbReference type="PROSITE" id="PS51186">
    <property type="entry name" value="GNAT"/>
    <property type="match status" value="1"/>
</dbReference>
<sequence>MKNFDDNIETARLIVRPYEKNDYNNWLTMFNNRLPSQHQYDDGKIDMSICTREWFDQLIQKHQQMALEDHIYVFGIFRRSDGSNLGSIDFSTIMRDEYQWARFGYTIHNQFWRKGYGSEAVKAAIHLAFTSLHYNRIEAHINLDNEASIKLAERVGLVFECVRKGFIFENDMWTDHLVYAINKQEFMNK</sequence>
<comment type="similarity">
    <text evidence="3">Belongs to the acetyltransferase family. RimJ subfamily.</text>
</comment>
<dbReference type="InterPro" id="IPR000182">
    <property type="entry name" value="GNAT_dom"/>
</dbReference>
<comment type="caution">
    <text evidence="5">The sequence shown here is derived from an EMBL/GenBank/DDBJ whole genome shotgun (WGS) entry which is preliminary data.</text>
</comment>
<evidence type="ECO:0000256" key="2">
    <source>
        <dbReference type="ARBA" id="ARBA00023315"/>
    </source>
</evidence>
<keyword evidence="2" id="KW-0012">Acyltransferase</keyword>
<dbReference type="RefSeq" id="WP_204202511.1">
    <property type="nucleotide sequence ID" value="NZ_JAFELM010000019.1"/>
</dbReference>
<accession>A0ABS2DF71</accession>
<dbReference type="Proteomes" id="UP001518925">
    <property type="component" value="Unassembled WGS sequence"/>
</dbReference>
<organism evidence="5 6">
    <name type="scientific">Bacillus suaedaesalsae</name>
    <dbReference type="NCBI Taxonomy" id="2810349"/>
    <lineage>
        <taxon>Bacteria</taxon>
        <taxon>Bacillati</taxon>
        <taxon>Bacillota</taxon>
        <taxon>Bacilli</taxon>
        <taxon>Bacillales</taxon>
        <taxon>Bacillaceae</taxon>
        <taxon>Bacillus</taxon>
    </lineage>
</organism>
<dbReference type="SUPFAM" id="SSF55729">
    <property type="entry name" value="Acyl-CoA N-acyltransferases (Nat)"/>
    <property type="match status" value="1"/>
</dbReference>
<protein>
    <submittedName>
        <fullName evidence="5">GNAT family N-acetyltransferase</fullName>
    </submittedName>
</protein>
<evidence type="ECO:0000313" key="5">
    <source>
        <dbReference type="EMBL" id="MBM6617124.1"/>
    </source>
</evidence>
<keyword evidence="1" id="KW-0808">Transferase</keyword>
<dbReference type="PANTHER" id="PTHR43792:SF8">
    <property type="entry name" value="[RIBOSOMAL PROTEIN US5]-ALANINE N-ACETYLTRANSFERASE"/>
    <property type="match status" value="1"/>
</dbReference>
<evidence type="ECO:0000313" key="6">
    <source>
        <dbReference type="Proteomes" id="UP001518925"/>
    </source>
</evidence>
<dbReference type="Pfam" id="PF13302">
    <property type="entry name" value="Acetyltransf_3"/>
    <property type="match status" value="1"/>
</dbReference>
<keyword evidence="6" id="KW-1185">Reference proteome</keyword>
<dbReference type="Gene3D" id="3.40.630.30">
    <property type="match status" value="1"/>
</dbReference>
<proteinExistence type="inferred from homology"/>
<feature type="domain" description="N-acetyltransferase" evidence="4">
    <location>
        <begin position="13"/>
        <end position="184"/>
    </location>
</feature>